<sequence length="626" mass="70851">MFLEDESFAAQSAQMKGEFLRTPLLGKLPRPEGKKALLIGSCLANYIIRKDMWCPSDLLLFNGGALQDIAGIIDSYDLVVIQVPLRAILRDGELWHTPYGQPEAYAEAFEQAKQRLAAYLAECLRSCKDKPVFATNFLVPVLNPMGKLLPKYELRNLQFFIQQLNVEMERLLLARGAHNSFILDADAIAATLGKRFTSDEFFNALNHAAPGEVDETSDIELGEQEFPRIDPLPAQRLHWERQDARQFGRMLSHEILAMYETLTQPTPIKLIVVDLDNTLWRGVLSEEAHAHEGRISARVNQAFYNNFGVEDGSLYRLAEGFPYAITEALHYCKNRGILLAIISKNTHDDTVRNIERIYAGKLRLDSFVSVKINWEAKADNMRQILQEVNLLPDNVLFIDDNPVERELMHQAFPTLKVMGKWIMYTKSVLHHSVLTEVPFITSESGQRTEMLRNTIAHREVYEASKAGNALDQLEIAIQVREVPADPAQPAFIRAVELLNKTNQFNLNGLRSSAPELLQLMQGGCRLFSLQARDKFTEHGLVGFALVNPNGILVQWAISCRVLGLQIERSFLQDVMRQTGRPRLVLHYLATDKNFPLTTWIKSQCLQEGGLYLMPQGDPAPHVRLLP</sequence>
<accession>A0A2W5FH11</accession>
<dbReference type="InterPro" id="IPR010033">
    <property type="entry name" value="HAD_SF_ppase_IIIC"/>
</dbReference>
<evidence type="ECO:0000313" key="1">
    <source>
        <dbReference type="EMBL" id="PZP28929.1"/>
    </source>
</evidence>
<reference evidence="1 2" key="1">
    <citation type="submission" date="2017-08" db="EMBL/GenBank/DDBJ databases">
        <title>Infants hospitalized years apart are colonized by the same room-sourced microbial strains.</title>
        <authorList>
            <person name="Brooks B."/>
            <person name="Olm M.R."/>
            <person name="Firek B.A."/>
            <person name="Baker R."/>
            <person name="Thomas B.C."/>
            <person name="Morowitz M.J."/>
            <person name="Banfield J.F."/>
        </authorList>
    </citation>
    <scope>NUCLEOTIDE SEQUENCE [LARGE SCALE GENOMIC DNA]</scope>
    <source>
        <strain evidence="1">S2_012_000_R2_81</strain>
    </source>
</reference>
<dbReference type="InterPro" id="IPR010037">
    <property type="entry name" value="FkbH_domain"/>
</dbReference>
<evidence type="ECO:0008006" key="3">
    <source>
        <dbReference type="Google" id="ProtNLM"/>
    </source>
</evidence>
<dbReference type="NCBIfam" id="TIGR01681">
    <property type="entry name" value="HAD-SF-IIIC"/>
    <property type="match status" value="1"/>
</dbReference>
<proteinExistence type="predicted"/>
<dbReference type="AlphaFoldDB" id="A0A2W5FH11"/>
<dbReference type="InterPro" id="IPR036412">
    <property type="entry name" value="HAD-like_sf"/>
</dbReference>
<evidence type="ECO:0000313" key="2">
    <source>
        <dbReference type="Proteomes" id="UP000249633"/>
    </source>
</evidence>
<comment type="caution">
    <text evidence="1">The sequence shown here is derived from an EMBL/GenBank/DDBJ whole genome shotgun (WGS) entry which is preliminary data.</text>
</comment>
<gene>
    <name evidence="1" type="ORF">DI603_18420</name>
</gene>
<dbReference type="Proteomes" id="UP000249633">
    <property type="component" value="Unassembled WGS sequence"/>
</dbReference>
<dbReference type="Gene3D" id="3.40.50.1000">
    <property type="entry name" value="HAD superfamily/HAD-like"/>
    <property type="match status" value="1"/>
</dbReference>
<dbReference type="GO" id="GO:0016788">
    <property type="term" value="F:hydrolase activity, acting on ester bonds"/>
    <property type="evidence" value="ECO:0007669"/>
    <property type="project" value="UniProtKB-ARBA"/>
</dbReference>
<organism evidence="1 2">
    <name type="scientific">Roseateles depolymerans</name>
    <dbReference type="NCBI Taxonomy" id="76731"/>
    <lineage>
        <taxon>Bacteria</taxon>
        <taxon>Pseudomonadati</taxon>
        <taxon>Pseudomonadota</taxon>
        <taxon>Betaproteobacteria</taxon>
        <taxon>Burkholderiales</taxon>
        <taxon>Sphaerotilaceae</taxon>
        <taxon>Roseateles</taxon>
    </lineage>
</organism>
<dbReference type="NCBIfam" id="TIGR01686">
    <property type="entry name" value="FkbH"/>
    <property type="match status" value="1"/>
</dbReference>
<dbReference type="InterPro" id="IPR036514">
    <property type="entry name" value="SGNH_hydro_sf"/>
</dbReference>
<dbReference type="Gene3D" id="3.40.50.1110">
    <property type="entry name" value="SGNH hydrolase"/>
    <property type="match status" value="1"/>
</dbReference>
<dbReference type="InterPro" id="IPR023214">
    <property type="entry name" value="HAD_sf"/>
</dbReference>
<protein>
    <recommendedName>
        <fullName evidence="3">HAD-IIIC family phosphatase</fullName>
    </recommendedName>
</protein>
<dbReference type="EMBL" id="QFOD01000020">
    <property type="protein sequence ID" value="PZP28929.1"/>
    <property type="molecule type" value="Genomic_DNA"/>
</dbReference>
<name>A0A2W5FH11_9BURK</name>
<dbReference type="SUPFAM" id="SSF56784">
    <property type="entry name" value="HAD-like"/>
    <property type="match status" value="1"/>
</dbReference>